<name>A0AAD7P845_QUISA</name>
<dbReference type="AlphaFoldDB" id="A0AAD7P845"/>
<gene>
    <name evidence="7" type="ORF">O6P43_030870</name>
</gene>
<feature type="domain" description="PARP catalytic" evidence="5">
    <location>
        <begin position="67"/>
        <end position="288"/>
    </location>
</feature>
<evidence type="ECO:0000313" key="7">
    <source>
        <dbReference type="EMBL" id="KAJ7945868.1"/>
    </source>
</evidence>
<evidence type="ECO:0000256" key="4">
    <source>
        <dbReference type="ARBA" id="ARBA00023242"/>
    </source>
</evidence>
<keyword evidence="2" id="KW-0217">Developmental protein</keyword>
<dbReference type="Gene3D" id="3.90.228.10">
    <property type="match status" value="1"/>
</dbReference>
<evidence type="ECO:0000256" key="1">
    <source>
        <dbReference type="ARBA" id="ARBA00004123"/>
    </source>
</evidence>
<dbReference type="EMBL" id="JARAOO010000013">
    <property type="protein sequence ID" value="KAJ7945868.1"/>
    <property type="molecule type" value="Genomic_DNA"/>
</dbReference>
<keyword evidence="3" id="KW-0346">Stress response</keyword>
<dbReference type="KEGG" id="qsa:O6P43_030870"/>
<dbReference type="PANTHER" id="PTHR32263:SF12">
    <property type="entry name" value="INACTIVE POLY [ADP-RIBOSE] POLYMERASE SRO4-RELATED"/>
    <property type="match status" value="1"/>
</dbReference>
<dbReference type="InterPro" id="IPR022003">
    <property type="entry name" value="RST"/>
</dbReference>
<comment type="subcellular location">
    <subcellularLocation>
        <location evidence="1">Nucleus</location>
    </subcellularLocation>
</comment>
<dbReference type="Pfam" id="PF12174">
    <property type="entry name" value="RST"/>
    <property type="match status" value="1"/>
</dbReference>
<dbReference type="SUPFAM" id="SSF56399">
    <property type="entry name" value="ADP-ribosylation"/>
    <property type="match status" value="1"/>
</dbReference>
<dbReference type="Proteomes" id="UP001163823">
    <property type="component" value="Chromosome 13"/>
</dbReference>
<dbReference type="PROSITE" id="PS51059">
    <property type="entry name" value="PARP_CATALYTIC"/>
    <property type="match status" value="1"/>
</dbReference>
<dbReference type="InterPro" id="IPR012317">
    <property type="entry name" value="Poly(ADP-ribose)pol_cat_dom"/>
</dbReference>
<evidence type="ECO:0000259" key="5">
    <source>
        <dbReference type="PROSITE" id="PS51059"/>
    </source>
</evidence>
<sequence>MEYTSSHQSRFVQMGSTNGVSDGFQNFALQKQESENRFNHMGTENSFSETVSNEESTVSDCESGVSGTNYERYQFFNNGFVRLVKGDKFHGLIERKFLLGLGSLGAQAKVVAVHKNAYSGEMGKARLLSFQIYTQATEKKCDGNANVKYAWYVASAKDEISEIVSHGFDHRGILQNSGLYGSGLYLSPYDWPLECVKSSIVDKDGLRHLLLCRVILGRTELVHPGTNQRHPSSQEYDTGVDNLVAPRKYIVWSTHMNTHILPEYVISFRAPCLKGVVRIEEPLRKPSSPWMAFATLISALSKFLPPTAITLISKCHEEHKEKKISRHELIQRVRQIAGDRLLIAVIKYFRAKELKAPTRFQADKASEWHRELIS</sequence>
<organism evidence="7 8">
    <name type="scientific">Quillaja saponaria</name>
    <name type="common">Soap bark tree</name>
    <dbReference type="NCBI Taxonomy" id="32244"/>
    <lineage>
        <taxon>Eukaryota</taxon>
        <taxon>Viridiplantae</taxon>
        <taxon>Streptophyta</taxon>
        <taxon>Embryophyta</taxon>
        <taxon>Tracheophyta</taxon>
        <taxon>Spermatophyta</taxon>
        <taxon>Magnoliopsida</taxon>
        <taxon>eudicotyledons</taxon>
        <taxon>Gunneridae</taxon>
        <taxon>Pentapetalae</taxon>
        <taxon>rosids</taxon>
        <taxon>fabids</taxon>
        <taxon>Fabales</taxon>
        <taxon>Quillajaceae</taxon>
        <taxon>Quillaja</taxon>
    </lineage>
</organism>
<keyword evidence="4" id="KW-0539">Nucleus</keyword>
<dbReference type="GO" id="GO:0005634">
    <property type="term" value="C:nucleus"/>
    <property type="evidence" value="ECO:0007669"/>
    <property type="project" value="UniProtKB-SubCell"/>
</dbReference>
<evidence type="ECO:0000256" key="3">
    <source>
        <dbReference type="ARBA" id="ARBA00023016"/>
    </source>
</evidence>
<reference evidence="7" key="1">
    <citation type="journal article" date="2023" name="Science">
        <title>Elucidation of the pathway for biosynthesis of saponin adjuvants from the soapbark tree.</title>
        <authorList>
            <person name="Reed J."/>
            <person name="Orme A."/>
            <person name="El-Demerdash A."/>
            <person name="Owen C."/>
            <person name="Martin L.B.B."/>
            <person name="Misra R.C."/>
            <person name="Kikuchi S."/>
            <person name="Rejzek M."/>
            <person name="Martin A.C."/>
            <person name="Harkess A."/>
            <person name="Leebens-Mack J."/>
            <person name="Louveau T."/>
            <person name="Stephenson M.J."/>
            <person name="Osbourn A."/>
        </authorList>
    </citation>
    <scope>NUCLEOTIDE SEQUENCE</scope>
    <source>
        <strain evidence="7">S10</strain>
    </source>
</reference>
<accession>A0AAD7P845</accession>
<dbReference type="PROSITE" id="PS51879">
    <property type="entry name" value="RST"/>
    <property type="match status" value="1"/>
</dbReference>
<protein>
    <submittedName>
        <fullName evidence="7">Poly [ADP-ribose] polymerase</fullName>
    </submittedName>
</protein>
<evidence type="ECO:0000256" key="2">
    <source>
        <dbReference type="ARBA" id="ARBA00022473"/>
    </source>
</evidence>
<dbReference type="InterPro" id="IPR044964">
    <property type="entry name" value="RCD1/SRO1-5"/>
</dbReference>
<feature type="domain" description="RST" evidence="6">
    <location>
        <begin position="284"/>
        <end position="355"/>
    </location>
</feature>
<dbReference type="EMBL" id="JARAOO010000013">
    <property type="protein sequence ID" value="KAJ7945867.1"/>
    <property type="molecule type" value="Genomic_DNA"/>
</dbReference>
<proteinExistence type="predicted"/>
<comment type="caution">
    <text evidence="7">The sequence shown here is derived from an EMBL/GenBank/DDBJ whole genome shotgun (WGS) entry which is preliminary data.</text>
</comment>
<dbReference type="GO" id="GO:0003950">
    <property type="term" value="F:NAD+ poly-ADP-ribosyltransferase activity"/>
    <property type="evidence" value="ECO:0007669"/>
    <property type="project" value="InterPro"/>
</dbReference>
<evidence type="ECO:0000259" key="6">
    <source>
        <dbReference type="PROSITE" id="PS51879"/>
    </source>
</evidence>
<evidence type="ECO:0000313" key="8">
    <source>
        <dbReference type="Proteomes" id="UP001163823"/>
    </source>
</evidence>
<keyword evidence="8" id="KW-1185">Reference proteome</keyword>
<dbReference type="PANTHER" id="PTHR32263">
    <property type="entry name" value="INACTIVE POLY [ADP-RIBOSE] POLYMERASE SRO4-RELATED"/>
    <property type="match status" value="1"/>
</dbReference>